<evidence type="ECO:0000313" key="2">
    <source>
        <dbReference type="EMBL" id="KEQ63498.1"/>
    </source>
</evidence>
<reference evidence="2 3" key="1">
    <citation type="journal article" date="2014" name="BMC Genomics">
        <title>Genome sequencing of four Aureobasidium pullulans varieties: biotechnological potential, stress tolerance, and description of new species.</title>
        <authorList>
            <person name="Gostin Ar C."/>
            <person name="Ohm R.A."/>
            <person name="Kogej T."/>
            <person name="Sonjak S."/>
            <person name="Turk M."/>
            <person name="Zajc J."/>
            <person name="Zalar P."/>
            <person name="Grube M."/>
            <person name="Sun H."/>
            <person name="Han J."/>
            <person name="Sharma A."/>
            <person name="Chiniquy J."/>
            <person name="Ngan C.Y."/>
            <person name="Lipzen A."/>
            <person name="Barry K."/>
            <person name="Grigoriev I.V."/>
            <person name="Gunde-Cimerman N."/>
        </authorList>
    </citation>
    <scope>NUCLEOTIDE SEQUENCE [LARGE SCALE GENOMIC DNA]</scope>
    <source>
        <strain evidence="2 3">CBS 110374</strain>
    </source>
</reference>
<accession>A0A074VSS2</accession>
<dbReference type="AlphaFoldDB" id="A0A074VSS2"/>
<dbReference type="HOGENOM" id="CLU_1677490_0_0_1"/>
<evidence type="ECO:0000256" key="1">
    <source>
        <dbReference type="SAM" id="SignalP"/>
    </source>
</evidence>
<name>A0A074VSS2_AURM1</name>
<dbReference type="EMBL" id="KL584831">
    <property type="protein sequence ID" value="KEQ63498.1"/>
    <property type="molecule type" value="Genomic_DNA"/>
</dbReference>
<proteinExistence type="predicted"/>
<protein>
    <recommendedName>
        <fullName evidence="4">AA1-like domain-containing protein</fullName>
    </recommendedName>
</protein>
<gene>
    <name evidence="2" type="ORF">M437DRAFT_47040</name>
</gene>
<sequence length="156" mass="16967">MHALLTLLAIAVALLTGVKAVPHQKRLAESQPWHITNLSIFIASNDSTNNSISFNLVDNNIGLQAETTCSRSALGSVEDANSFYPCANNSFNFRWDGTTLRMQRLYTDTSVGPCPQYCSVTVYGNGTPNLTLEYLNKDGLGTHQDALDIPITEMAA</sequence>
<dbReference type="GeneID" id="63914747"/>
<organism evidence="2 3">
    <name type="scientific">Aureobasidium melanogenum (strain CBS 110374)</name>
    <name type="common">Aureobasidium pullulans var. melanogenum</name>
    <dbReference type="NCBI Taxonomy" id="1043003"/>
    <lineage>
        <taxon>Eukaryota</taxon>
        <taxon>Fungi</taxon>
        <taxon>Dikarya</taxon>
        <taxon>Ascomycota</taxon>
        <taxon>Pezizomycotina</taxon>
        <taxon>Dothideomycetes</taxon>
        <taxon>Dothideomycetidae</taxon>
        <taxon>Dothideales</taxon>
        <taxon>Saccotheciaceae</taxon>
        <taxon>Aureobasidium</taxon>
    </lineage>
</organism>
<evidence type="ECO:0008006" key="4">
    <source>
        <dbReference type="Google" id="ProtNLM"/>
    </source>
</evidence>
<feature type="signal peptide" evidence="1">
    <location>
        <begin position="1"/>
        <end position="20"/>
    </location>
</feature>
<dbReference type="Proteomes" id="UP000030672">
    <property type="component" value="Unassembled WGS sequence"/>
</dbReference>
<evidence type="ECO:0000313" key="3">
    <source>
        <dbReference type="Proteomes" id="UP000030672"/>
    </source>
</evidence>
<keyword evidence="1" id="KW-0732">Signal</keyword>
<feature type="chain" id="PRO_5001700887" description="AA1-like domain-containing protein" evidence="1">
    <location>
        <begin position="21"/>
        <end position="156"/>
    </location>
</feature>
<dbReference type="RefSeq" id="XP_040880521.1">
    <property type="nucleotide sequence ID" value="XM_041021374.1"/>
</dbReference>
<keyword evidence="3" id="KW-1185">Reference proteome</keyword>